<comment type="function">
    <text evidence="9">Component of the Mediator complex, a coactivator involved in the regulated transcription of nearly all RNA polymerase II-dependent genes. Mediator functions as a bridge to convey information from gene-specific regulatory proteins to the basal RNA polymerase II transcription machinery. Mediator is recruited to promoters by direct interactions with regulatory proteins and serves as a scaffold for the assembly of a functional preinitiation complex with RNA polymerase II and the general transcription factors.</text>
</comment>
<evidence type="ECO:0000256" key="5">
    <source>
        <dbReference type="ARBA" id="ARBA00023159"/>
    </source>
</evidence>
<evidence type="ECO:0000256" key="7">
    <source>
        <dbReference type="ARBA" id="ARBA00023242"/>
    </source>
</evidence>
<reference evidence="11" key="1">
    <citation type="submission" date="2022-06" db="EMBL/GenBank/DDBJ databases">
        <title>Genome Sequence of Candolleomyces eurysporus.</title>
        <authorList>
            <person name="Buettner E."/>
        </authorList>
    </citation>
    <scope>NUCLEOTIDE SEQUENCE</scope>
    <source>
        <strain evidence="11">VTCC 930004</strain>
    </source>
</reference>
<evidence type="ECO:0000256" key="8">
    <source>
        <dbReference type="ARBA" id="ARBA00031256"/>
    </source>
</evidence>
<dbReference type="InterPro" id="IPR014801">
    <property type="entry name" value="Mediator_Med5_fun"/>
</dbReference>
<gene>
    <name evidence="9" type="primary">MED5</name>
    <name evidence="11" type="ORF">H1R20_g5939</name>
</gene>
<name>A0A9W8JBV4_9AGAR</name>
<evidence type="ECO:0000256" key="10">
    <source>
        <dbReference type="SAM" id="MobiDB-lite"/>
    </source>
</evidence>
<keyword evidence="5 9" id="KW-0010">Activator</keyword>
<proteinExistence type="inferred from homology"/>
<dbReference type="GO" id="GO:0003712">
    <property type="term" value="F:transcription coregulator activity"/>
    <property type="evidence" value="ECO:0007669"/>
    <property type="project" value="InterPro"/>
</dbReference>
<comment type="subcellular location">
    <subcellularLocation>
        <location evidence="1 9">Nucleus</location>
    </subcellularLocation>
</comment>
<keyword evidence="12" id="KW-1185">Reference proteome</keyword>
<sequence>MDLIALHVTVSDLIFYALLFLEEYDCETVGDPQTGVGHLGNVVLFVQYALGRFQLDQDVYVKDNRKLPVEFLRQTHEVFAVESFSAAESTSFHSWFKALFDSSSEGIEDSILRLTHPKVLLRISATLFCQAIKAISAQKIDSETLLNGVSYFTEPLLNWTLVGVIKALIREAQLASNATGGANTTSTDPKNGNSNNNNANNANTTDNPTAANNSNGNTSNTKTSADPWIHYPQAKIHEAFAMSRTNKLIELDVDRCLKICNATRFLQLLWEKVTSSIATNNPLTSGLPMSIIVETARRVTTYVLTMPPNSPGVSPLLPVFMHLVVPWIVATIEKVPEHSSMQTQKSTSIELLTSIILSSLTAALHLEWSMSTVLSDNRPVLGAPSSAVAKRLAHDLRRYR</sequence>
<dbReference type="EMBL" id="JANBPK010000810">
    <property type="protein sequence ID" value="KAJ2931174.1"/>
    <property type="molecule type" value="Genomic_DNA"/>
</dbReference>
<evidence type="ECO:0000313" key="11">
    <source>
        <dbReference type="EMBL" id="KAJ2931174.1"/>
    </source>
</evidence>
<dbReference type="PANTHER" id="PTHR35784">
    <property type="entry name" value="MEDIATOR OF RNA POLYMERASE II TRANSCRIPTION SUBUNIT 5"/>
    <property type="match status" value="1"/>
</dbReference>
<feature type="non-terminal residue" evidence="11">
    <location>
        <position position="1"/>
    </location>
</feature>
<evidence type="ECO:0000256" key="3">
    <source>
        <dbReference type="ARBA" id="ARBA00020628"/>
    </source>
</evidence>
<evidence type="ECO:0000256" key="6">
    <source>
        <dbReference type="ARBA" id="ARBA00023163"/>
    </source>
</evidence>
<organism evidence="11 12">
    <name type="scientific">Candolleomyces eurysporus</name>
    <dbReference type="NCBI Taxonomy" id="2828524"/>
    <lineage>
        <taxon>Eukaryota</taxon>
        <taxon>Fungi</taxon>
        <taxon>Dikarya</taxon>
        <taxon>Basidiomycota</taxon>
        <taxon>Agaricomycotina</taxon>
        <taxon>Agaricomycetes</taxon>
        <taxon>Agaricomycetidae</taxon>
        <taxon>Agaricales</taxon>
        <taxon>Agaricineae</taxon>
        <taxon>Psathyrellaceae</taxon>
        <taxon>Candolleomyces</taxon>
    </lineage>
</organism>
<evidence type="ECO:0000256" key="1">
    <source>
        <dbReference type="ARBA" id="ARBA00004123"/>
    </source>
</evidence>
<protein>
    <recommendedName>
        <fullName evidence="3 9">Mediator of RNA polymerase II transcription subunit 5</fullName>
    </recommendedName>
    <alternativeName>
        <fullName evidence="8 9">Mediator complex subunit 5</fullName>
    </alternativeName>
</protein>
<dbReference type="Proteomes" id="UP001140091">
    <property type="component" value="Unassembled WGS sequence"/>
</dbReference>
<feature type="region of interest" description="Disordered" evidence="10">
    <location>
        <begin position="178"/>
        <end position="226"/>
    </location>
</feature>
<keyword evidence="7 9" id="KW-0539">Nucleus</keyword>
<dbReference type="Pfam" id="PF08689">
    <property type="entry name" value="Med5"/>
    <property type="match status" value="1"/>
</dbReference>
<dbReference type="GO" id="GO:0016592">
    <property type="term" value="C:mediator complex"/>
    <property type="evidence" value="ECO:0007669"/>
    <property type="project" value="InterPro"/>
</dbReference>
<keyword evidence="6 9" id="KW-0804">Transcription</keyword>
<dbReference type="PANTHER" id="PTHR35784:SF1">
    <property type="entry name" value="MEDIATOR OF RNA POLYMERASE II TRANSCRIPTION SUBUNIT 5"/>
    <property type="match status" value="1"/>
</dbReference>
<dbReference type="OrthoDB" id="5549158at2759"/>
<comment type="similarity">
    <text evidence="2 9">Belongs to the Mediator complex subunit 5 family.</text>
</comment>
<dbReference type="AlphaFoldDB" id="A0A9W8JBV4"/>
<dbReference type="GO" id="GO:0006357">
    <property type="term" value="P:regulation of transcription by RNA polymerase II"/>
    <property type="evidence" value="ECO:0007669"/>
    <property type="project" value="InterPro"/>
</dbReference>
<comment type="subunit">
    <text evidence="9">Component of the Mediator complex.</text>
</comment>
<comment type="caution">
    <text evidence="11">The sequence shown here is derived from an EMBL/GenBank/DDBJ whole genome shotgun (WGS) entry which is preliminary data.</text>
</comment>
<evidence type="ECO:0000256" key="4">
    <source>
        <dbReference type="ARBA" id="ARBA00023015"/>
    </source>
</evidence>
<evidence type="ECO:0000313" key="12">
    <source>
        <dbReference type="Proteomes" id="UP001140091"/>
    </source>
</evidence>
<evidence type="ECO:0000256" key="2">
    <source>
        <dbReference type="ARBA" id="ARBA00008782"/>
    </source>
</evidence>
<evidence type="ECO:0000256" key="9">
    <source>
        <dbReference type="RuleBase" id="RU364142"/>
    </source>
</evidence>
<keyword evidence="4 9" id="KW-0805">Transcription regulation</keyword>
<accession>A0A9W8JBV4</accession>
<feature type="compositionally biased region" description="Low complexity" evidence="10">
    <location>
        <begin position="187"/>
        <end position="225"/>
    </location>
</feature>